<keyword evidence="1" id="KW-0732">Signal</keyword>
<dbReference type="PROSITE" id="PS51318">
    <property type="entry name" value="TAT"/>
    <property type="match status" value="1"/>
</dbReference>
<protein>
    <submittedName>
        <fullName evidence="3">Sulfide dehydrogenase [flavocytochrome c] flavoprotein chain</fullName>
        <ecNumber evidence="3">1.8.2.3</ecNumber>
    </submittedName>
</protein>
<gene>
    <name evidence="3" type="primary">fccB</name>
    <name evidence="3" type="ORF">EHSB41UT_04546</name>
</gene>
<dbReference type="RefSeq" id="WP_087113163.1">
    <property type="nucleotide sequence ID" value="NZ_CBCSCN010000015.1"/>
</dbReference>
<evidence type="ECO:0000313" key="4">
    <source>
        <dbReference type="Proteomes" id="UP000196573"/>
    </source>
</evidence>
<feature type="chain" id="PRO_5012688213" evidence="1">
    <location>
        <begin position="18"/>
        <end position="437"/>
    </location>
</feature>
<dbReference type="PANTHER" id="PTHR10632:SF2">
    <property type="entry name" value="SULFIDE:QUINONE OXIDOREDUCTASE, MITOCHONDRIAL"/>
    <property type="match status" value="1"/>
</dbReference>
<dbReference type="PANTHER" id="PTHR10632">
    <property type="entry name" value="SULFIDE:QUINONE OXIDOREDUCTASE"/>
    <property type="match status" value="1"/>
</dbReference>
<dbReference type="PROSITE" id="PS51257">
    <property type="entry name" value="PROKAR_LIPOPROTEIN"/>
    <property type="match status" value="1"/>
</dbReference>
<dbReference type="Gene3D" id="3.50.50.60">
    <property type="entry name" value="FAD/NAD(P)-binding domain"/>
    <property type="match status" value="2"/>
</dbReference>
<keyword evidence="4" id="KW-1185">Reference proteome</keyword>
<name>A0A1X7ARK4_9GAMM</name>
<dbReference type="Proteomes" id="UP000196573">
    <property type="component" value="Unassembled WGS sequence"/>
</dbReference>
<evidence type="ECO:0000259" key="2">
    <source>
        <dbReference type="Pfam" id="PF07992"/>
    </source>
</evidence>
<dbReference type="InterPro" id="IPR006311">
    <property type="entry name" value="TAT_signal"/>
</dbReference>
<dbReference type="EMBL" id="FWPT01000015">
    <property type="protein sequence ID" value="SMA50729.1"/>
    <property type="molecule type" value="Genomic_DNA"/>
</dbReference>
<dbReference type="SUPFAM" id="SSF51905">
    <property type="entry name" value="FAD/NAD(P)-binding domain"/>
    <property type="match status" value="2"/>
</dbReference>
<dbReference type="InterPro" id="IPR015904">
    <property type="entry name" value="Sulphide_quinone_reductase"/>
</dbReference>
<dbReference type="GO" id="GO:0070224">
    <property type="term" value="F:sulfide:quinone oxidoreductase activity"/>
    <property type="evidence" value="ECO:0007669"/>
    <property type="project" value="TreeGrafter"/>
</dbReference>
<proteinExistence type="predicted"/>
<dbReference type="OrthoDB" id="9802771at2"/>
<organism evidence="3 4">
    <name type="scientific">Parendozoicomonas haliclonae</name>
    <dbReference type="NCBI Taxonomy" id="1960125"/>
    <lineage>
        <taxon>Bacteria</taxon>
        <taxon>Pseudomonadati</taxon>
        <taxon>Pseudomonadota</taxon>
        <taxon>Gammaproteobacteria</taxon>
        <taxon>Oceanospirillales</taxon>
        <taxon>Endozoicomonadaceae</taxon>
        <taxon>Parendozoicomonas</taxon>
    </lineage>
</organism>
<dbReference type="GO" id="GO:0070221">
    <property type="term" value="P:sulfide oxidation, using sulfide:quinone oxidoreductase"/>
    <property type="evidence" value="ECO:0007669"/>
    <property type="project" value="TreeGrafter"/>
</dbReference>
<dbReference type="GO" id="GO:0071949">
    <property type="term" value="F:FAD binding"/>
    <property type="evidence" value="ECO:0007669"/>
    <property type="project" value="TreeGrafter"/>
</dbReference>
<reference evidence="3 4" key="1">
    <citation type="submission" date="2017-03" db="EMBL/GenBank/DDBJ databases">
        <authorList>
            <person name="Afonso C.L."/>
            <person name="Miller P.J."/>
            <person name="Scott M.A."/>
            <person name="Spackman E."/>
            <person name="Goraichik I."/>
            <person name="Dimitrov K.M."/>
            <person name="Suarez D.L."/>
            <person name="Swayne D.E."/>
        </authorList>
    </citation>
    <scope>NUCLEOTIDE SEQUENCE [LARGE SCALE GENOMIC DNA]</scope>
    <source>
        <strain evidence="3">SB41UT1</strain>
    </source>
</reference>
<sequence>MNIKRRTFLTGAATLSAAGLVSLGGCQINTPTTSAKVVIAGGGAGGTGLANMLKRYLPGLSISIIEPRPQHWYQPGQTLLLAGVYTEAADVLSPHTDYLDSDINWIPDSVTEFLPDTNQVVTASGATIAYDYLIVATGLELRYDLIEGLDTREIGHNGIHSIYFSPEAGLASYKEALAFASRGEGRGVFTRPQGPMKCAGAPLKATNLVEYFVRESGQRNNYSLNYYTSEATLFSVKAFNQKLNEIWTERDITAHYGRVLTAVDSQNKTASFTKTDGSVETVEWDFLHIAPPMSAVPAVRNSELADNTTFVGYLEVDRYTMQHKHYPNVFGLGDSVGTPIGKTAASVKSQIPVITENLSALIQGQPLVAKWSGYTSCPMILDVGHAMLWEFDYSMEPVTALPFEVVDPLSESKLAWVMEKSLIKPVYDLMLHGYTPI</sequence>
<dbReference type="GO" id="GO:0070225">
    <property type="term" value="F:sulfide dehydrogenase activity"/>
    <property type="evidence" value="ECO:0007669"/>
    <property type="project" value="UniProtKB-EC"/>
</dbReference>
<dbReference type="AlphaFoldDB" id="A0A1X7ARK4"/>
<dbReference type="InterPro" id="IPR023753">
    <property type="entry name" value="FAD/NAD-binding_dom"/>
</dbReference>
<dbReference type="InterPro" id="IPR036188">
    <property type="entry name" value="FAD/NAD-bd_sf"/>
</dbReference>
<keyword evidence="3" id="KW-0560">Oxidoreductase</keyword>
<feature type="signal peptide" evidence="1">
    <location>
        <begin position="1"/>
        <end position="17"/>
    </location>
</feature>
<dbReference type="EC" id="1.8.2.3" evidence="3"/>
<evidence type="ECO:0000256" key="1">
    <source>
        <dbReference type="SAM" id="SignalP"/>
    </source>
</evidence>
<feature type="domain" description="FAD/NAD(P)-binding" evidence="2">
    <location>
        <begin position="36"/>
        <end position="149"/>
    </location>
</feature>
<evidence type="ECO:0000313" key="3">
    <source>
        <dbReference type="EMBL" id="SMA50729.1"/>
    </source>
</evidence>
<accession>A0A1X7ARK4</accession>
<dbReference type="Pfam" id="PF07992">
    <property type="entry name" value="Pyr_redox_2"/>
    <property type="match status" value="1"/>
</dbReference>